<evidence type="ECO:0000256" key="3">
    <source>
        <dbReference type="ARBA" id="ARBA00022737"/>
    </source>
</evidence>
<dbReference type="Gene3D" id="2.160.10.10">
    <property type="entry name" value="Hexapeptide repeat proteins"/>
    <property type="match status" value="1"/>
</dbReference>
<dbReference type="EC" id="2.3.1.-" evidence="5"/>
<keyword evidence="8" id="KW-1185">Reference proteome</keyword>
<evidence type="ECO:0000256" key="5">
    <source>
        <dbReference type="RuleBase" id="RU367021"/>
    </source>
</evidence>
<sequence length="191" mass="20314">MTELEKMRRGEAYCLFDPELSRLRDAARRACNAFNTSEPMEADGTSAILRDLFGSAAGDFFIEVPFRCFYGFNIHMGRNAFINVNGVLIDTAPIRLGDDSMIGPGTVLACTDHDRDPQRRAAGMEWGKPITVGARAWIGANVTVLPGITIGADAIVGSGSLVSRDIPDGVVAFGNPARVAGPAVKPASSDI</sequence>
<keyword evidence="3" id="KW-0677">Repeat</keyword>
<reference evidence="8" key="1">
    <citation type="submission" date="2019-01" db="EMBL/GenBank/DDBJ databases">
        <title>Gri0909 isolated from a small marine red alga.</title>
        <authorList>
            <person name="Kim J."/>
            <person name="Jeong S.E."/>
            <person name="Jeon C.O."/>
        </authorList>
    </citation>
    <scope>NUCLEOTIDE SEQUENCE [LARGE SCALE GENOMIC DNA]</scope>
    <source>
        <strain evidence="8">Gri0909</strain>
    </source>
</reference>
<dbReference type="EMBL" id="SADE01000001">
    <property type="protein sequence ID" value="RVU37871.1"/>
    <property type="molecule type" value="Genomic_DNA"/>
</dbReference>
<feature type="domain" description="Maltose/galactoside acetyltransferase" evidence="6">
    <location>
        <begin position="4"/>
        <end position="58"/>
    </location>
</feature>
<dbReference type="CDD" id="cd03357">
    <property type="entry name" value="LbH_MAT_GAT"/>
    <property type="match status" value="1"/>
</dbReference>
<dbReference type="SUPFAM" id="SSF51161">
    <property type="entry name" value="Trimeric LpxA-like enzymes"/>
    <property type="match status" value="1"/>
</dbReference>
<dbReference type="InterPro" id="IPR024688">
    <property type="entry name" value="Mac_dom"/>
</dbReference>
<dbReference type="InterPro" id="IPR018357">
    <property type="entry name" value="Hexapep_transf_CS"/>
</dbReference>
<evidence type="ECO:0000259" key="6">
    <source>
        <dbReference type="SMART" id="SM01266"/>
    </source>
</evidence>
<evidence type="ECO:0000256" key="2">
    <source>
        <dbReference type="ARBA" id="ARBA00022679"/>
    </source>
</evidence>
<evidence type="ECO:0000313" key="8">
    <source>
        <dbReference type="Proteomes" id="UP000287447"/>
    </source>
</evidence>
<dbReference type="InterPro" id="IPR011004">
    <property type="entry name" value="Trimer_LpxA-like_sf"/>
</dbReference>
<dbReference type="Pfam" id="PF00132">
    <property type="entry name" value="Hexapep"/>
    <property type="match status" value="1"/>
</dbReference>
<dbReference type="OrthoDB" id="9815592at2"/>
<keyword evidence="2 5" id="KW-0808">Transferase</keyword>
<dbReference type="AlphaFoldDB" id="A0A437QTN5"/>
<evidence type="ECO:0000256" key="1">
    <source>
        <dbReference type="ARBA" id="ARBA00007274"/>
    </source>
</evidence>
<comment type="caution">
    <text evidence="7">The sequence shown here is derived from an EMBL/GenBank/DDBJ whole genome shotgun (WGS) entry which is preliminary data.</text>
</comment>
<dbReference type="PROSITE" id="PS00101">
    <property type="entry name" value="HEXAPEP_TRANSFERASES"/>
    <property type="match status" value="1"/>
</dbReference>
<organism evidence="7 8">
    <name type="scientific">Hwanghaeella grinnelliae</name>
    <dbReference type="NCBI Taxonomy" id="2500179"/>
    <lineage>
        <taxon>Bacteria</taxon>
        <taxon>Pseudomonadati</taxon>
        <taxon>Pseudomonadota</taxon>
        <taxon>Alphaproteobacteria</taxon>
        <taxon>Rhodospirillales</taxon>
        <taxon>Rhodospirillaceae</taxon>
        <taxon>Hwanghaeella</taxon>
    </lineage>
</organism>
<dbReference type="SMART" id="SM01266">
    <property type="entry name" value="Mac"/>
    <property type="match status" value="1"/>
</dbReference>
<dbReference type="InterPro" id="IPR039369">
    <property type="entry name" value="LacA-like"/>
</dbReference>
<proteinExistence type="inferred from homology"/>
<evidence type="ECO:0000313" key="7">
    <source>
        <dbReference type="EMBL" id="RVU37871.1"/>
    </source>
</evidence>
<keyword evidence="4 5" id="KW-0012">Acyltransferase</keyword>
<dbReference type="Pfam" id="PF12464">
    <property type="entry name" value="Mac"/>
    <property type="match status" value="1"/>
</dbReference>
<dbReference type="PANTHER" id="PTHR43017">
    <property type="entry name" value="GALACTOSIDE O-ACETYLTRANSFERASE"/>
    <property type="match status" value="1"/>
</dbReference>
<dbReference type="Proteomes" id="UP000287447">
    <property type="component" value="Unassembled WGS sequence"/>
</dbReference>
<gene>
    <name evidence="7" type="ORF">EOI86_00785</name>
</gene>
<protein>
    <recommendedName>
        <fullName evidence="5">Acetyltransferase</fullName>
        <ecNumber evidence="5">2.3.1.-</ecNumber>
    </recommendedName>
</protein>
<comment type="similarity">
    <text evidence="1 5">Belongs to the transferase hexapeptide repeat family.</text>
</comment>
<dbReference type="PANTHER" id="PTHR43017:SF1">
    <property type="entry name" value="ACETYLTRANSFERASE YJL218W-RELATED"/>
    <property type="match status" value="1"/>
</dbReference>
<evidence type="ECO:0000256" key="4">
    <source>
        <dbReference type="ARBA" id="ARBA00023315"/>
    </source>
</evidence>
<name>A0A437QTN5_9PROT</name>
<dbReference type="RefSeq" id="WP_127763244.1">
    <property type="nucleotide sequence ID" value="NZ_SADE01000001.1"/>
</dbReference>
<dbReference type="GO" id="GO:0008870">
    <property type="term" value="F:galactoside O-acetyltransferase activity"/>
    <property type="evidence" value="ECO:0007669"/>
    <property type="project" value="TreeGrafter"/>
</dbReference>
<dbReference type="InterPro" id="IPR001451">
    <property type="entry name" value="Hexapep"/>
</dbReference>
<accession>A0A437QTN5</accession>